<comment type="caution">
    <text evidence="3">The sequence shown here is derived from an EMBL/GenBank/DDBJ whole genome shotgun (WGS) entry which is preliminary data.</text>
</comment>
<keyword evidence="2" id="KW-0812">Transmembrane</keyword>
<feature type="transmembrane region" description="Helical" evidence="2">
    <location>
        <begin position="173"/>
        <end position="189"/>
    </location>
</feature>
<evidence type="ECO:0000313" key="3">
    <source>
        <dbReference type="EMBL" id="TDH68812.1"/>
    </source>
</evidence>
<proteinExistence type="predicted"/>
<feature type="transmembrane region" description="Helical" evidence="2">
    <location>
        <begin position="119"/>
        <end position="138"/>
    </location>
</feature>
<evidence type="ECO:0000313" key="4">
    <source>
        <dbReference type="Proteomes" id="UP000294530"/>
    </source>
</evidence>
<gene>
    <name evidence="3" type="ORF">CCR75_001402</name>
</gene>
<organism evidence="3 4">
    <name type="scientific">Bremia lactucae</name>
    <name type="common">Lettuce downy mildew</name>
    <dbReference type="NCBI Taxonomy" id="4779"/>
    <lineage>
        <taxon>Eukaryota</taxon>
        <taxon>Sar</taxon>
        <taxon>Stramenopiles</taxon>
        <taxon>Oomycota</taxon>
        <taxon>Peronosporomycetes</taxon>
        <taxon>Peronosporales</taxon>
        <taxon>Peronosporaceae</taxon>
        <taxon>Bremia</taxon>
    </lineage>
</organism>
<dbReference type="AlphaFoldDB" id="A0A976FL60"/>
<feature type="transmembrane region" description="Helical" evidence="2">
    <location>
        <begin position="227"/>
        <end position="247"/>
    </location>
</feature>
<accession>A0A976FL60</accession>
<keyword evidence="4" id="KW-1185">Reference proteome</keyword>
<feature type="transmembrane region" description="Helical" evidence="2">
    <location>
        <begin position="397"/>
        <end position="420"/>
    </location>
</feature>
<dbReference type="KEGG" id="blac:94345176"/>
<feature type="transmembrane region" description="Helical" evidence="2">
    <location>
        <begin position="367"/>
        <end position="391"/>
    </location>
</feature>
<dbReference type="OrthoDB" id="164113at2759"/>
<feature type="region of interest" description="Disordered" evidence="1">
    <location>
        <begin position="796"/>
        <end position="816"/>
    </location>
</feature>
<keyword evidence="2" id="KW-1133">Transmembrane helix</keyword>
<feature type="transmembrane region" description="Helical" evidence="2">
    <location>
        <begin position="89"/>
        <end position="107"/>
    </location>
</feature>
<reference evidence="3 4" key="1">
    <citation type="journal article" date="2021" name="Genome Biol.">
        <title>AFLAP: assembly-free linkage analysis pipeline using k-mers from genome sequencing data.</title>
        <authorList>
            <person name="Fletcher K."/>
            <person name="Zhang L."/>
            <person name="Gil J."/>
            <person name="Han R."/>
            <person name="Cavanaugh K."/>
            <person name="Michelmore R."/>
        </authorList>
    </citation>
    <scope>NUCLEOTIDE SEQUENCE [LARGE SCALE GENOMIC DNA]</scope>
    <source>
        <strain evidence="3 4">SF5</strain>
    </source>
</reference>
<dbReference type="RefSeq" id="XP_067818311.1">
    <property type="nucleotide sequence ID" value="XM_067959505.1"/>
</dbReference>
<feature type="transmembrane region" description="Helical" evidence="2">
    <location>
        <begin position="201"/>
        <end position="221"/>
    </location>
</feature>
<keyword evidence="2" id="KW-0472">Membrane</keyword>
<feature type="region of interest" description="Disordered" evidence="1">
    <location>
        <begin position="742"/>
        <end position="765"/>
    </location>
</feature>
<dbReference type="EMBL" id="SHOA02000016">
    <property type="protein sequence ID" value="TDH68812.1"/>
    <property type="molecule type" value="Genomic_DNA"/>
</dbReference>
<evidence type="ECO:0000256" key="2">
    <source>
        <dbReference type="SAM" id="Phobius"/>
    </source>
</evidence>
<sequence length="856" mass="96926">MNSFQFSWQRAFQCTFPLPDIANLYLLVYDTFYRPFIYNLIEIPMFSGTVSEGQRMHSTVRLNHFTLQFEDASLEKIYQAGLHPRKKALWLRSLLPAAASQILFALADGLDHRVENLLVSVPMRVLIAMLQVAMWMLVRWDLVQAKEQTMLLVSVISGIPTLLLYTLQRSSLCHWDALFVTFGLSFYTIPKVTPLGYVSSFYGSWATAAMYTAIALVVRPPPRRTEIVLGTFFLVPMVWVFNTIAYYSEYNARERFALRRRLRRESITLAVACTSAGGEALLQGGEDDGWLLLHTLSVRGFMAANNNSNTTSFVLAVILWGAFTLGGWTSLPNALKFVDEATGWAWFSHCAGVTVFLVVVTRRLRWLLVVPVVGAFVLWVMSLAMPASWIIVSAHSVGYGLLLASVVIAMGVFGWFVCAWKELVGFLTRSCFLYPQLQAGMEKEYPLLVRIVSEYTAGFDPEILSARIQTATAMEAMGAQPVETLATEIKESNALTKRPLPDKPHTTNIAKKHHCQTDKTFQFDSHPTHKKSKGKKLTDDNLLTGLPLKQEGVVDSEDSVEDRKMVSVLPSFTPGKCFFCSKNDAEHFVPACGMWGKWTHWRMNQQNNLNHAFIAGALSDNTVSKRTANVSMCTSYYDLENDKMLLEAQVRNEAQKQAALLKKLTAFEEQQGALSMKNARLLAEIHAVKEKNALERRQSEAQYQEKLKVMQKEANRAAHERKLQVKRADAIHVTALQKRLEASERRVQDQSARAQAAEEDATNARQRLQLSENRVVKWKLNAEELQRQLRIAVHRPEHEHNDSQSKISPFQTLQPSGRLPYAQNLEIEGMRESSRYSNDVVDYSKRWRLLQASDLP</sequence>
<protein>
    <submittedName>
        <fullName evidence="3">Uncharacterized protein</fullName>
    </submittedName>
</protein>
<dbReference type="GeneID" id="94345176"/>
<feature type="compositionally biased region" description="Polar residues" evidence="1">
    <location>
        <begin position="804"/>
        <end position="815"/>
    </location>
</feature>
<name>A0A976FL60_BRELC</name>
<feature type="transmembrane region" description="Helical" evidence="2">
    <location>
        <begin position="343"/>
        <end position="360"/>
    </location>
</feature>
<dbReference type="Proteomes" id="UP000294530">
    <property type="component" value="Unassembled WGS sequence"/>
</dbReference>
<feature type="transmembrane region" description="Helical" evidence="2">
    <location>
        <begin position="150"/>
        <end position="167"/>
    </location>
</feature>
<evidence type="ECO:0000256" key="1">
    <source>
        <dbReference type="SAM" id="MobiDB-lite"/>
    </source>
</evidence>
<feature type="transmembrane region" description="Helical" evidence="2">
    <location>
        <begin position="312"/>
        <end position="331"/>
    </location>
</feature>